<evidence type="ECO:0000256" key="2">
    <source>
        <dbReference type="ARBA" id="ARBA00023180"/>
    </source>
</evidence>
<dbReference type="OrthoDB" id="192253at2759"/>
<dbReference type="RefSeq" id="XP_004030567.1">
    <property type="nucleotide sequence ID" value="XM_004030519.1"/>
</dbReference>
<dbReference type="InterPro" id="IPR041161">
    <property type="entry name" value="EGF_Tenascin"/>
</dbReference>
<dbReference type="Pfam" id="PF18720">
    <property type="entry name" value="EGF_Tenascin"/>
    <property type="match status" value="1"/>
</dbReference>
<evidence type="ECO:0000313" key="5">
    <source>
        <dbReference type="Proteomes" id="UP000008983"/>
    </source>
</evidence>
<keyword evidence="4" id="KW-0378">Hydrolase</keyword>
<feature type="non-terminal residue" evidence="4">
    <location>
        <position position="193"/>
    </location>
</feature>
<evidence type="ECO:0000259" key="3">
    <source>
        <dbReference type="Pfam" id="PF18720"/>
    </source>
</evidence>
<dbReference type="Gene3D" id="2.10.25.10">
    <property type="entry name" value="Laminin"/>
    <property type="match status" value="1"/>
</dbReference>
<dbReference type="EMBL" id="GL984161">
    <property type="protein sequence ID" value="EGR29331.1"/>
    <property type="molecule type" value="Genomic_DNA"/>
</dbReference>
<dbReference type="EC" id="3.4.21.75" evidence="4"/>
<sequence>MQEKKNTDKLSNYSTQSKCFKSTATKSSSTNQYPDVFRCHQFQCSSDASQITVIFPEIDLQVAYRKGEQNMQKNIDTNGEKANGQITCPQDYERFCNYIIIYPNFCSQKGVCVNGQCICQDRFGGVDCSIKCSGVVDNYNCSKGQCPQNKFLNTDNTCKSDCPSGSFDDAGKCESCDNNCSRCKGPSANECTR</sequence>
<gene>
    <name evidence="4" type="ORF">IMG5_158320</name>
</gene>
<evidence type="ECO:0000313" key="4">
    <source>
        <dbReference type="EMBL" id="EGR29331.1"/>
    </source>
</evidence>
<dbReference type="Proteomes" id="UP000008983">
    <property type="component" value="Unassembled WGS sequence"/>
</dbReference>
<reference evidence="4 5" key="1">
    <citation type="submission" date="2011-07" db="EMBL/GenBank/DDBJ databases">
        <authorList>
            <person name="Coyne R."/>
            <person name="Brami D."/>
            <person name="Johnson J."/>
            <person name="Hostetler J."/>
            <person name="Hannick L."/>
            <person name="Clark T."/>
            <person name="Cassidy-Hanley D."/>
            <person name="Inman J."/>
        </authorList>
    </citation>
    <scope>NUCLEOTIDE SEQUENCE [LARGE SCALE GENOMIC DNA]</scope>
    <source>
        <strain evidence="4 5">G5</strain>
    </source>
</reference>
<dbReference type="GeneID" id="14905432"/>
<dbReference type="GO" id="GO:0004252">
    <property type="term" value="F:serine-type endopeptidase activity"/>
    <property type="evidence" value="ECO:0007669"/>
    <property type="project" value="UniProtKB-EC"/>
</dbReference>
<keyword evidence="1" id="KW-1015">Disulfide bond</keyword>
<dbReference type="InParanoid" id="G0QZM6"/>
<keyword evidence="2" id="KW-0325">Glycoprotein</keyword>
<proteinExistence type="predicted"/>
<organism evidence="4 5">
    <name type="scientific">Ichthyophthirius multifiliis</name>
    <name type="common">White spot disease agent</name>
    <name type="synonym">Ich</name>
    <dbReference type="NCBI Taxonomy" id="5932"/>
    <lineage>
        <taxon>Eukaryota</taxon>
        <taxon>Sar</taxon>
        <taxon>Alveolata</taxon>
        <taxon>Ciliophora</taxon>
        <taxon>Intramacronucleata</taxon>
        <taxon>Oligohymenophorea</taxon>
        <taxon>Hymenostomatida</taxon>
        <taxon>Ophryoglenina</taxon>
        <taxon>Ichthyophthirius</taxon>
    </lineage>
</organism>
<protein>
    <submittedName>
        <fullName evidence="4">Leishmanolysin family protein, putative</fullName>
        <ecNumber evidence="4">3.4.21.75</ecNumber>
    </submittedName>
</protein>
<name>G0QZM6_ICHMU</name>
<feature type="domain" description="Tenascin EGF-like" evidence="3">
    <location>
        <begin position="105"/>
        <end position="129"/>
    </location>
</feature>
<dbReference type="AlphaFoldDB" id="G0QZM6"/>
<dbReference type="eggNOG" id="KOG2556">
    <property type="taxonomic scope" value="Eukaryota"/>
</dbReference>
<evidence type="ECO:0000256" key="1">
    <source>
        <dbReference type="ARBA" id="ARBA00023157"/>
    </source>
</evidence>
<accession>G0QZM6</accession>
<keyword evidence="5" id="KW-1185">Reference proteome</keyword>